<evidence type="ECO:0000256" key="2">
    <source>
        <dbReference type="ARBA" id="ARBA00023015"/>
    </source>
</evidence>
<dbReference type="GO" id="GO:0003677">
    <property type="term" value="F:DNA binding"/>
    <property type="evidence" value="ECO:0007669"/>
    <property type="project" value="UniProtKB-KW"/>
</dbReference>
<dbReference type="Gene3D" id="3.40.50.2300">
    <property type="match status" value="1"/>
</dbReference>
<dbReference type="InterPro" id="IPR001789">
    <property type="entry name" value="Sig_transdc_resp-reg_receiver"/>
</dbReference>
<dbReference type="SUPFAM" id="SSF46894">
    <property type="entry name" value="C-terminal effector domain of the bipartite response regulators"/>
    <property type="match status" value="1"/>
</dbReference>
<dbReference type="Pfam" id="PF00196">
    <property type="entry name" value="GerE"/>
    <property type="match status" value="1"/>
</dbReference>
<dbReference type="InterPro" id="IPR058245">
    <property type="entry name" value="NreC/VraR/RcsB-like_REC"/>
</dbReference>
<keyword evidence="3 8" id="KW-0238">DNA-binding</keyword>
<proteinExistence type="predicted"/>
<dbReference type="PRINTS" id="PR00038">
    <property type="entry name" value="HTHLUXR"/>
</dbReference>
<gene>
    <name evidence="8" type="ORF">EFY87_12595</name>
</gene>
<evidence type="ECO:0000313" key="9">
    <source>
        <dbReference type="Proteomes" id="UP000271678"/>
    </source>
</evidence>
<dbReference type="InterPro" id="IPR016032">
    <property type="entry name" value="Sig_transdc_resp-reg_C-effctor"/>
</dbReference>
<comment type="caution">
    <text evidence="8">The sequence shown here is derived from an EMBL/GenBank/DDBJ whole genome shotgun (WGS) entry which is preliminary data.</text>
</comment>
<keyword evidence="2" id="KW-0805">Transcription regulation</keyword>
<dbReference type="CDD" id="cd06170">
    <property type="entry name" value="LuxR_C_like"/>
    <property type="match status" value="1"/>
</dbReference>
<dbReference type="InterPro" id="IPR039420">
    <property type="entry name" value="WalR-like"/>
</dbReference>
<evidence type="ECO:0000256" key="3">
    <source>
        <dbReference type="ARBA" id="ARBA00023125"/>
    </source>
</evidence>
<evidence type="ECO:0000313" key="8">
    <source>
        <dbReference type="EMBL" id="RNI21205.1"/>
    </source>
</evidence>
<evidence type="ECO:0000259" key="6">
    <source>
        <dbReference type="PROSITE" id="PS50043"/>
    </source>
</evidence>
<protein>
    <submittedName>
        <fullName evidence="8">DNA-binding response regulator</fullName>
    </submittedName>
</protein>
<dbReference type="Proteomes" id="UP000271678">
    <property type="component" value="Unassembled WGS sequence"/>
</dbReference>
<feature type="modified residue" description="4-aspartylphosphate" evidence="5">
    <location>
        <position position="52"/>
    </location>
</feature>
<dbReference type="InterPro" id="IPR000792">
    <property type="entry name" value="Tscrpt_reg_LuxR_C"/>
</dbReference>
<evidence type="ECO:0000259" key="7">
    <source>
        <dbReference type="PROSITE" id="PS50110"/>
    </source>
</evidence>
<dbReference type="Pfam" id="PF00072">
    <property type="entry name" value="Response_reg"/>
    <property type="match status" value="1"/>
</dbReference>
<dbReference type="GO" id="GO:0006355">
    <property type="term" value="P:regulation of DNA-templated transcription"/>
    <property type="evidence" value="ECO:0007669"/>
    <property type="project" value="InterPro"/>
</dbReference>
<dbReference type="EMBL" id="RJJQ01000012">
    <property type="protein sequence ID" value="RNI21205.1"/>
    <property type="molecule type" value="Genomic_DNA"/>
</dbReference>
<dbReference type="InterPro" id="IPR036388">
    <property type="entry name" value="WH-like_DNA-bd_sf"/>
</dbReference>
<dbReference type="PROSITE" id="PS00622">
    <property type="entry name" value="HTH_LUXR_1"/>
    <property type="match status" value="1"/>
</dbReference>
<dbReference type="PROSITE" id="PS50043">
    <property type="entry name" value="HTH_LUXR_2"/>
    <property type="match status" value="1"/>
</dbReference>
<dbReference type="CDD" id="cd17535">
    <property type="entry name" value="REC_NarL-like"/>
    <property type="match status" value="1"/>
</dbReference>
<keyword evidence="4" id="KW-0804">Transcription</keyword>
<evidence type="ECO:0000256" key="5">
    <source>
        <dbReference type="PROSITE-ProRule" id="PRU00169"/>
    </source>
</evidence>
<dbReference type="SMART" id="SM00421">
    <property type="entry name" value="HTH_LUXR"/>
    <property type="match status" value="1"/>
</dbReference>
<evidence type="ECO:0000256" key="4">
    <source>
        <dbReference type="ARBA" id="ARBA00023163"/>
    </source>
</evidence>
<feature type="domain" description="HTH luxR-type" evidence="6">
    <location>
        <begin position="142"/>
        <end position="213"/>
    </location>
</feature>
<dbReference type="AlphaFoldDB" id="A0A3M9M7L8"/>
<dbReference type="Gene3D" id="1.10.10.10">
    <property type="entry name" value="Winged helix-like DNA-binding domain superfamily/Winged helix DNA-binding domain"/>
    <property type="match status" value="1"/>
</dbReference>
<dbReference type="PANTHER" id="PTHR43214">
    <property type="entry name" value="TWO-COMPONENT RESPONSE REGULATOR"/>
    <property type="match status" value="1"/>
</dbReference>
<dbReference type="PANTHER" id="PTHR43214:SF24">
    <property type="entry name" value="TRANSCRIPTIONAL REGULATORY PROTEIN NARL-RELATED"/>
    <property type="match status" value="1"/>
</dbReference>
<dbReference type="SUPFAM" id="SSF52172">
    <property type="entry name" value="CheY-like"/>
    <property type="match status" value="1"/>
</dbReference>
<dbReference type="InterPro" id="IPR011006">
    <property type="entry name" value="CheY-like_superfamily"/>
</dbReference>
<dbReference type="OrthoDB" id="9808843at2"/>
<dbReference type="GO" id="GO:0000160">
    <property type="term" value="P:phosphorelay signal transduction system"/>
    <property type="evidence" value="ECO:0007669"/>
    <property type="project" value="InterPro"/>
</dbReference>
<accession>A0A3M9M7L8</accession>
<dbReference type="SMART" id="SM00448">
    <property type="entry name" value="REC"/>
    <property type="match status" value="1"/>
</dbReference>
<feature type="domain" description="Response regulatory" evidence="7">
    <location>
        <begin position="2"/>
        <end position="120"/>
    </location>
</feature>
<organism evidence="8 9">
    <name type="scientific">Flexivirga caeni</name>
    <dbReference type="NCBI Taxonomy" id="2294115"/>
    <lineage>
        <taxon>Bacteria</taxon>
        <taxon>Bacillati</taxon>
        <taxon>Actinomycetota</taxon>
        <taxon>Actinomycetes</taxon>
        <taxon>Micrococcales</taxon>
        <taxon>Dermacoccaceae</taxon>
        <taxon>Flexivirga</taxon>
    </lineage>
</organism>
<dbReference type="PROSITE" id="PS50110">
    <property type="entry name" value="RESPONSE_REGULATORY"/>
    <property type="match status" value="1"/>
</dbReference>
<keyword evidence="1 5" id="KW-0597">Phosphoprotein</keyword>
<keyword evidence="9" id="KW-1185">Reference proteome</keyword>
<name>A0A3M9M7L8_9MICO</name>
<reference evidence="8 9" key="1">
    <citation type="submission" date="2018-11" db="EMBL/GenBank/DDBJ databases">
        <title>Draft genome of Simplicispira Flexivirga sp. BO-16.</title>
        <authorList>
            <person name="Im W.T."/>
        </authorList>
    </citation>
    <scope>NUCLEOTIDE SEQUENCE [LARGE SCALE GENOMIC DNA]</scope>
    <source>
        <strain evidence="8 9">BO-16</strain>
    </source>
</reference>
<sequence length="216" mass="23364">MRVVVAEDAVLFREGLIRLLGELGHRVVAAVDSAHLLPGAVESTAPDLAVVDIRMPPGMDSDGARAAVRLRSRQAGLGILLLSQHVQLRDCRPLIGTPGFGYLLKDRVLRLDDFDEAVRRVGAGGTALDPQIVRALVESTPDGAPVLGLTDRERQVLELVAQGHSNTRIAALLRVSDRTVESHMRAVFGKLGLYDDGTTHRRVLAVLAHLESRDRA</sequence>
<evidence type="ECO:0000256" key="1">
    <source>
        <dbReference type="ARBA" id="ARBA00022553"/>
    </source>
</evidence>